<feature type="signal peptide" evidence="1">
    <location>
        <begin position="1"/>
        <end position="20"/>
    </location>
</feature>
<dbReference type="RefSeq" id="WP_129920649.1">
    <property type="nucleotide sequence ID" value="NZ_SEWE01000013.1"/>
</dbReference>
<dbReference type="EMBL" id="SEWE01000013">
    <property type="protein sequence ID" value="RYU80459.1"/>
    <property type="molecule type" value="Genomic_DNA"/>
</dbReference>
<gene>
    <name evidence="2" type="ORF">EWM57_08160</name>
</gene>
<organism evidence="2 3">
    <name type="scientific">Hymenobacter persicinus</name>
    <dbReference type="NCBI Taxonomy" id="2025506"/>
    <lineage>
        <taxon>Bacteria</taxon>
        <taxon>Pseudomonadati</taxon>
        <taxon>Bacteroidota</taxon>
        <taxon>Cytophagia</taxon>
        <taxon>Cytophagales</taxon>
        <taxon>Hymenobacteraceae</taxon>
        <taxon>Hymenobacter</taxon>
    </lineage>
</organism>
<keyword evidence="1" id="KW-0732">Signal</keyword>
<evidence type="ECO:0000256" key="1">
    <source>
        <dbReference type="SAM" id="SignalP"/>
    </source>
</evidence>
<evidence type="ECO:0000313" key="3">
    <source>
        <dbReference type="Proteomes" id="UP000294155"/>
    </source>
</evidence>
<evidence type="ECO:0000313" key="2">
    <source>
        <dbReference type="EMBL" id="RYU80459.1"/>
    </source>
</evidence>
<keyword evidence="3" id="KW-1185">Reference proteome</keyword>
<protein>
    <recommendedName>
        <fullName evidence="4">Periplasmic heavy metal sensor</fullName>
    </recommendedName>
</protein>
<name>A0A4Q5LC88_9BACT</name>
<reference evidence="2 3" key="1">
    <citation type="submission" date="2019-02" db="EMBL/GenBank/DDBJ databases">
        <title>Bacterial novel species isolated from soil.</title>
        <authorList>
            <person name="Jung H.-Y."/>
        </authorList>
    </citation>
    <scope>NUCLEOTIDE SEQUENCE [LARGE SCALE GENOMIC DNA]</scope>
    <source>
        <strain evidence="2 3">1-3-3-3</strain>
    </source>
</reference>
<dbReference type="AlphaFoldDB" id="A0A4Q5LC88"/>
<sequence length="122" mass="13558">MKKAYVFAFMLLGLQVAALAADSDGGTAAIQARATAMTRSMSKKVQLDEGQYLKVKLLNIRMLTEAEDLKTRFAADPSIMDQHLAETQMRYEMDLASLLRPKQVAMYHQSLETMTALGSTPR</sequence>
<feature type="chain" id="PRO_5020622150" description="Periplasmic heavy metal sensor" evidence="1">
    <location>
        <begin position="21"/>
        <end position="122"/>
    </location>
</feature>
<evidence type="ECO:0008006" key="4">
    <source>
        <dbReference type="Google" id="ProtNLM"/>
    </source>
</evidence>
<proteinExistence type="predicted"/>
<accession>A0A4Q5LC88</accession>
<dbReference type="Proteomes" id="UP000294155">
    <property type="component" value="Unassembled WGS sequence"/>
</dbReference>
<comment type="caution">
    <text evidence="2">The sequence shown here is derived from an EMBL/GenBank/DDBJ whole genome shotgun (WGS) entry which is preliminary data.</text>
</comment>
<dbReference type="OrthoDB" id="882534at2"/>